<accession>A0A4W5QTD0</accession>
<dbReference type="PRINTS" id="PR00237">
    <property type="entry name" value="GPCRRHODOPSN"/>
</dbReference>
<dbReference type="GO" id="GO:0005886">
    <property type="term" value="C:plasma membrane"/>
    <property type="evidence" value="ECO:0007669"/>
    <property type="project" value="UniProtKB-SubCell"/>
</dbReference>
<dbReference type="GO" id="GO:0004984">
    <property type="term" value="F:olfactory receptor activity"/>
    <property type="evidence" value="ECO:0007669"/>
    <property type="project" value="InterPro"/>
</dbReference>
<reference evidence="15" key="3">
    <citation type="submission" date="2025-09" db="UniProtKB">
        <authorList>
            <consortium name="Ensembl"/>
        </authorList>
    </citation>
    <scope>IDENTIFICATION</scope>
</reference>
<feature type="domain" description="G-protein coupled receptors family 1 profile" evidence="14">
    <location>
        <begin position="35"/>
        <end position="284"/>
    </location>
</feature>
<keyword evidence="5" id="KW-0552">Olfaction</keyword>
<comment type="subcellular location">
    <subcellularLocation>
        <location evidence="1">Cell membrane</location>
        <topology evidence="1">Multi-pass membrane protein</topology>
    </subcellularLocation>
</comment>
<dbReference type="Ensembl" id="ENSHHUT00000083565.1">
    <property type="protein sequence ID" value="ENSHHUP00000080986.1"/>
    <property type="gene ID" value="ENSHHUG00000047128.1"/>
</dbReference>
<dbReference type="AlphaFoldDB" id="A0A4W5QTD0"/>
<evidence type="ECO:0000256" key="4">
    <source>
        <dbReference type="ARBA" id="ARBA00022692"/>
    </source>
</evidence>
<evidence type="ECO:0000256" key="5">
    <source>
        <dbReference type="ARBA" id="ARBA00022725"/>
    </source>
</evidence>
<protein>
    <recommendedName>
        <fullName evidence="14">G-protein coupled receptors family 1 profile domain-containing protein</fullName>
    </recommendedName>
</protein>
<dbReference type="Pfam" id="PF13853">
    <property type="entry name" value="7tm_4"/>
    <property type="match status" value="1"/>
</dbReference>
<keyword evidence="9" id="KW-1015">Disulfide bond</keyword>
<dbReference type="STRING" id="62062.ENSHHUP00000080986"/>
<dbReference type="PRINTS" id="PR00245">
    <property type="entry name" value="OLFACTORYR"/>
</dbReference>
<proteinExistence type="predicted"/>
<keyword evidence="11" id="KW-0325">Glycoprotein</keyword>
<dbReference type="PROSITE" id="PS50262">
    <property type="entry name" value="G_PROTEIN_RECEP_F1_2"/>
    <property type="match status" value="1"/>
</dbReference>
<organism evidence="15 16">
    <name type="scientific">Hucho hucho</name>
    <name type="common">huchen</name>
    <dbReference type="NCBI Taxonomy" id="62062"/>
    <lineage>
        <taxon>Eukaryota</taxon>
        <taxon>Metazoa</taxon>
        <taxon>Chordata</taxon>
        <taxon>Craniata</taxon>
        <taxon>Vertebrata</taxon>
        <taxon>Euteleostomi</taxon>
        <taxon>Actinopterygii</taxon>
        <taxon>Neopterygii</taxon>
        <taxon>Teleostei</taxon>
        <taxon>Protacanthopterygii</taxon>
        <taxon>Salmoniformes</taxon>
        <taxon>Salmonidae</taxon>
        <taxon>Salmoninae</taxon>
        <taxon>Hucho</taxon>
    </lineage>
</organism>
<keyword evidence="7" id="KW-0297">G-protein coupled receptor</keyword>
<evidence type="ECO:0000256" key="12">
    <source>
        <dbReference type="ARBA" id="ARBA00023224"/>
    </source>
</evidence>
<dbReference type="GeneTree" id="ENSGT01030000234640"/>
<feature type="transmembrane region" description="Helical" evidence="13">
    <location>
        <begin position="269"/>
        <end position="286"/>
    </location>
</feature>
<feature type="transmembrane region" description="Helical" evidence="13">
    <location>
        <begin position="92"/>
        <end position="114"/>
    </location>
</feature>
<keyword evidence="3" id="KW-0716">Sensory transduction</keyword>
<evidence type="ECO:0000256" key="3">
    <source>
        <dbReference type="ARBA" id="ARBA00022606"/>
    </source>
</evidence>
<dbReference type="InterPro" id="IPR017452">
    <property type="entry name" value="GPCR_Rhodpsn_7TM"/>
</dbReference>
<evidence type="ECO:0000259" key="14">
    <source>
        <dbReference type="PROSITE" id="PS50262"/>
    </source>
</evidence>
<evidence type="ECO:0000256" key="13">
    <source>
        <dbReference type="SAM" id="Phobius"/>
    </source>
</evidence>
<evidence type="ECO:0000256" key="8">
    <source>
        <dbReference type="ARBA" id="ARBA00023136"/>
    </source>
</evidence>
<keyword evidence="10" id="KW-0675">Receptor</keyword>
<keyword evidence="4 13" id="KW-0812">Transmembrane</keyword>
<dbReference type="Gene3D" id="1.20.1070.10">
    <property type="entry name" value="Rhodopsin 7-helix transmembrane proteins"/>
    <property type="match status" value="1"/>
</dbReference>
<evidence type="ECO:0000256" key="6">
    <source>
        <dbReference type="ARBA" id="ARBA00022989"/>
    </source>
</evidence>
<keyword evidence="8 13" id="KW-0472">Membrane</keyword>
<sequence>GVGWGLYISHTSVLLQYRPLLFAPFFLVFVYSLVANSVLILVMTKQHTLHAPMYVLIGAISALGIAVPVMFVPRMLISFLSNINSISREECLIQMFCIHYCACFQSTILLGMAIDRYVAICLPLRYNDYINVSRSLIFIAVFVIRNTVVIVVMVGLIIPLTFCKSNTMYHCFCEHTSVVTLACGNVSRNNIAGIVAFCIPTTDCIFIVYSYVVIFMAILKSPSGDSRQKAVDTCSTHMMVICVAYLSAMTAFIGYRVNTMPPDLRVFTSLMYLLVPGCFNPVIYGYRTKEIRVHLAAGSSAPPNVSRL</sequence>
<evidence type="ECO:0000256" key="11">
    <source>
        <dbReference type="ARBA" id="ARBA00023180"/>
    </source>
</evidence>
<dbReference type="FunFam" id="1.20.1070.10:FF:000024">
    <property type="entry name" value="Olfactory receptor"/>
    <property type="match status" value="1"/>
</dbReference>
<dbReference type="Proteomes" id="UP000314982">
    <property type="component" value="Unassembled WGS sequence"/>
</dbReference>
<dbReference type="InterPro" id="IPR000276">
    <property type="entry name" value="GPCR_Rhodpsn"/>
</dbReference>
<evidence type="ECO:0000256" key="2">
    <source>
        <dbReference type="ARBA" id="ARBA00022475"/>
    </source>
</evidence>
<feature type="transmembrane region" description="Helical" evidence="13">
    <location>
        <begin position="135"/>
        <end position="158"/>
    </location>
</feature>
<evidence type="ECO:0000256" key="10">
    <source>
        <dbReference type="ARBA" id="ARBA00023170"/>
    </source>
</evidence>
<keyword evidence="2" id="KW-1003">Cell membrane</keyword>
<dbReference type="InterPro" id="IPR050402">
    <property type="entry name" value="OR51/52/56-like"/>
</dbReference>
<evidence type="ECO:0000256" key="1">
    <source>
        <dbReference type="ARBA" id="ARBA00004651"/>
    </source>
</evidence>
<dbReference type="GO" id="GO:0004930">
    <property type="term" value="F:G protein-coupled receptor activity"/>
    <property type="evidence" value="ECO:0007669"/>
    <property type="project" value="UniProtKB-KW"/>
</dbReference>
<feature type="transmembrane region" description="Helical" evidence="13">
    <location>
        <begin position="54"/>
        <end position="72"/>
    </location>
</feature>
<evidence type="ECO:0000313" key="16">
    <source>
        <dbReference type="Proteomes" id="UP000314982"/>
    </source>
</evidence>
<keyword evidence="12" id="KW-0807">Transducer</keyword>
<dbReference type="PANTHER" id="PTHR26450:SF391">
    <property type="entry name" value="ODORANT RECEPTOR-RELATED"/>
    <property type="match status" value="1"/>
</dbReference>
<keyword evidence="16" id="KW-1185">Reference proteome</keyword>
<feature type="transmembrane region" description="Helical" evidence="13">
    <location>
        <begin position="238"/>
        <end position="257"/>
    </location>
</feature>
<reference evidence="15" key="2">
    <citation type="submission" date="2025-08" db="UniProtKB">
        <authorList>
            <consortium name="Ensembl"/>
        </authorList>
    </citation>
    <scope>IDENTIFICATION</scope>
</reference>
<dbReference type="PANTHER" id="PTHR26450">
    <property type="entry name" value="OLFACTORY RECEPTOR 56B1-RELATED"/>
    <property type="match status" value="1"/>
</dbReference>
<evidence type="ECO:0000313" key="15">
    <source>
        <dbReference type="Ensembl" id="ENSHHUP00000080986.1"/>
    </source>
</evidence>
<feature type="transmembrane region" description="Helical" evidence="13">
    <location>
        <begin position="194"/>
        <end position="218"/>
    </location>
</feature>
<dbReference type="InterPro" id="IPR000725">
    <property type="entry name" value="Olfact_rcpt"/>
</dbReference>
<feature type="transmembrane region" description="Helical" evidence="13">
    <location>
        <begin position="20"/>
        <end position="42"/>
    </location>
</feature>
<reference evidence="16" key="1">
    <citation type="submission" date="2018-06" db="EMBL/GenBank/DDBJ databases">
        <title>Genome assembly of Danube salmon.</title>
        <authorList>
            <person name="Macqueen D.J."/>
            <person name="Gundappa M.K."/>
        </authorList>
    </citation>
    <scope>NUCLEOTIDE SEQUENCE [LARGE SCALE GENOMIC DNA]</scope>
</reference>
<name>A0A4W5QTD0_9TELE</name>
<keyword evidence="6 13" id="KW-1133">Transmembrane helix</keyword>
<evidence type="ECO:0000256" key="7">
    <source>
        <dbReference type="ARBA" id="ARBA00023040"/>
    </source>
</evidence>
<dbReference type="SUPFAM" id="SSF81321">
    <property type="entry name" value="Family A G protein-coupled receptor-like"/>
    <property type="match status" value="1"/>
</dbReference>
<evidence type="ECO:0000256" key="9">
    <source>
        <dbReference type="ARBA" id="ARBA00023157"/>
    </source>
</evidence>